<feature type="transmembrane region" description="Helical" evidence="6">
    <location>
        <begin position="45"/>
        <end position="65"/>
    </location>
</feature>
<evidence type="ECO:0000313" key="9">
    <source>
        <dbReference type="Proteomes" id="UP000315759"/>
    </source>
</evidence>
<dbReference type="RefSeq" id="WP_079926864.1">
    <property type="nucleotide sequence ID" value="NZ_VIFX01000026.1"/>
</dbReference>
<evidence type="ECO:0000259" key="7">
    <source>
        <dbReference type="Pfam" id="PF06305"/>
    </source>
</evidence>
<reference evidence="8 9" key="1">
    <citation type="submission" date="2018-10" db="EMBL/GenBank/DDBJ databases">
        <title>Draft genome of Mycobacterium hodleri strain B.</title>
        <authorList>
            <person name="Amande T.J."/>
            <person name="Mcgenity T.J."/>
        </authorList>
    </citation>
    <scope>NUCLEOTIDE SEQUENCE [LARGE SCALE GENOMIC DNA]</scope>
    <source>
        <strain evidence="8 9">B</strain>
    </source>
</reference>
<sequence>MSVDPQFPPADPSHSGPLDPVEPGPADAPASRPVPENAVHFTRAAALWSALIVGFLVLIVLLIFIAQNTDPGTFHFLGWSWSLPLGVALLAAAVLGGLVTTLAGIVRIVQLRRAAKKNYKAALR</sequence>
<keyword evidence="4 6" id="KW-0472">Membrane</keyword>
<keyword evidence="3 6" id="KW-1133">Transmembrane helix</keyword>
<evidence type="ECO:0000256" key="3">
    <source>
        <dbReference type="ARBA" id="ARBA00022989"/>
    </source>
</evidence>
<dbReference type="Proteomes" id="UP000315759">
    <property type="component" value="Unassembled WGS sequence"/>
</dbReference>
<keyword evidence="1" id="KW-1003">Cell membrane</keyword>
<feature type="compositionally biased region" description="Pro residues" evidence="5">
    <location>
        <begin position="1"/>
        <end position="11"/>
    </location>
</feature>
<evidence type="ECO:0000256" key="6">
    <source>
        <dbReference type="SAM" id="Phobius"/>
    </source>
</evidence>
<dbReference type="InterPro" id="IPR010445">
    <property type="entry name" value="LapA_dom"/>
</dbReference>
<dbReference type="AlphaFoldDB" id="A0A544VXW8"/>
<keyword evidence="9" id="KW-1185">Reference proteome</keyword>
<evidence type="ECO:0000256" key="5">
    <source>
        <dbReference type="SAM" id="MobiDB-lite"/>
    </source>
</evidence>
<protein>
    <submittedName>
        <fullName evidence="8">DUF1049 domain-containing protein</fullName>
    </submittedName>
</protein>
<feature type="domain" description="Lipopolysaccharide assembly protein A" evidence="7">
    <location>
        <begin position="67"/>
        <end position="118"/>
    </location>
</feature>
<dbReference type="GO" id="GO:0005886">
    <property type="term" value="C:plasma membrane"/>
    <property type="evidence" value="ECO:0007669"/>
    <property type="project" value="InterPro"/>
</dbReference>
<organism evidence="8 9">
    <name type="scientific">Mycolicibacterium hodleri</name>
    <dbReference type="NCBI Taxonomy" id="49897"/>
    <lineage>
        <taxon>Bacteria</taxon>
        <taxon>Bacillati</taxon>
        <taxon>Actinomycetota</taxon>
        <taxon>Actinomycetes</taxon>
        <taxon>Mycobacteriales</taxon>
        <taxon>Mycobacteriaceae</taxon>
        <taxon>Mycolicibacterium</taxon>
    </lineage>
</organism>
<proteinExistence type="predicted"/>
<feature type="transmembrane region" description="Helical" evidence="6">
    <location>
        <begin position="85"/>
        <end position="109"/>
    </location>
</feature>
<evidence type="ECO:0000256" key="4">
    <source>
        <dbReference type="ARBA" id="ARBA00023136"/>
    </source>
</evidence>
<comment type="caution">
    <text evidence="8">The sequence shown here is derived from an EMBL/GenBank/DDBJ whole genome shotgun (WGS) entry which is preliminary data.</text>
</comment>
<dbReference type="EMBL" id="VIFX01000026">
    <property type="protein sequence ID" value="TQR84833.1"/>
    <property type="molecule type" value="Genomic_DNA"/>
</dbReference>
<name>A0A544VXW8_9MYCO</name>
<evidence type="ECO:0000313" key="8">
    <source>
        <dbReference type="EMBL" id="TQR84833.1"/>
    </source>
</evidence>
<dbReference type="Pfam" id="PF06305">
    <property type="entry name" value="LapA_dom"/>
    <property type="match status" value="1"/>
</dbReference>
<feature type="region of interest" description="Disordered" evidence="5">
    <location>
        <begin position="1"/>
        <end position="33"/>
    </location>
</feature>
<keyword evidence="2 6" id="KW-0812">Transmembrane</keyword>
<evidence type="ECO:0000256" key="2">
    <source>
        <dbReference type="ARBA" id="ARBA00022692"/>
    </source>
</evidence>
<gene>
    <name evidence="8" type="ORF">D8S82_19640</name>
</gene>
<evidence type="ECO:0000256" key="1">
    <source>
        <dbReference type="ARBA" id="ARBA00022475"/>
    </source>
</evidence>
<accession>A0A544VXW8</accession>